<accession>A0A426Z5X9</accession>
<gene>
    <name evidence="1" type="ORF">B296_00010081</name>
</gene>
<dbReference type="EMBL" id="AMZH03008234">
    <property type="protein sequence ID" value="RRT59388.1"/>
    <property type="molecule type" value="Genomic_DNA"/>
</dbReference>
<evidence type="ECO:0000313" key="2">
    <source>
        <dbReference type="Proteomes" id="UP000287651"/>
    </source>
</evidence>
<protein>
    <submittedName>
        <fullName evidence="1">Uncharacterized protein</fullName>
    </submittedName>
</protein>
<evidence type="ECO:0000313" key="1">
    <source>
        <dbReference type="EMBL" id="RRT59388.1"/>
    </source>
</evidence>
<dbReference type="AlphaFoldDB" id="A0A426Z5X9"/>
<comment type="caution">
    <text evidence="1">The sequence shown here is derived from an EMBL/GenBank/DDBJ whole genome shotgun (WGS) entry which is preliminary data.</text>
</comment>
<organism evidence="1 2">
    <name type="scientific">Ensete ventricosum</name>
    <name type="common">Abyssinian banana</name>
    <name type="synonym">Musa ensete</name>
    <dbReference type="NCBI Taxonomy" id="4639"/>
    <lineage>
        <taxon>Eukaryota</taxon>
        <taxon>Viridiplantae</taxon>
        <taxon>Streptophyta</taxon>
        <taxon>Embryophyta</taxon>
        <taxon>Tracheophyta</taxon>
        <taxon>Spermatophyta</taxon>
        <taxon>Magnoliopsida</taxon>
        <taxon>Liliopsida</taxon>
        <taxon>Zingiberales</taxon>
        <taxon>Musaceae</taxon>
        <taxon>Ensete</taxon>
    </lineage>
</organism>
<name>A0A426Z5X9_ENSVE</name>
<reference evidence="1 2" key="1">
    <citation type="journal article" date="2014" name="Agronomy (Basel)">
        <title>A Draft Genome Sequence for Ensete ventricosum, the Drought-Tolerant Tree Against Hunger.</title>
        <authorList>
            <person name="Harrison J."/>
            <person name="Moore K.A."/>
            <person name="Paszkiewicz K."/>
            <person name="Jones T."/>
            <person name="Grant M."/>
            <person name="Ambacheew D."/>
            <person name="Muzemil S."/>
            <person name="Studholme D.J."/>
        </authorList>
    </citation>
    <scope>NUCLEOTIDE SEQUENCE [LARGE SCALE GENOMIC DNA]</scope>
</reference>
<proteinExistence type="predicted"/>
<dbReference type="Proteomes" id="UP000287651">
    <property type="component" value="Unassembled WGS sequence"/>
</dbReference>
<sequence length="90" mass="9827">MAMVARVSTLRVFSRHLHSPFLSPLSPHAFIPHPSLSSPRLPARNRAVAACLSSSAPAGIDAQTGCRWKPMCLYHTQGKCTKVRTRGPYS</sequence>